<dbReference type="PANTHER" id="PTHR10885">
    <property type="entry name" value="ISOPENTENYL-DIPHOSPHATE DELTA-ISOMERASE"/>
    <property type="match status" value="1"/>
</dbReference>
<dbReference type="EMBL" id="CP021255">
    <property type="protein sequence ID" value="AVD70451.1"/>
    <property type="molecule type" value="Genomic_DNA"/>
</dbReference>
<dbReference type="PROSITE" id="PS51462">
    <property type="entry name" value="NUDIX"/>
    <property type="match status" value="1"/>
</dbReference>
<keyword evidence="5 6" id="KW-0460">Magnesium</keyword>
<accession>A0A2L1GL90</accession>
<dbReference type="GO" id="GO:0046872">
    <property type="term" value="F:metal ion binding"/>
    <property type="evidence" value="ECO:0007669"/>
    <property type="project" value="UniProtKB-KW"/>
</dbReference>
<dbReference type="KEGG" id="deo:CAY53_02320"/>
<dbReference type="PANTHER" id="PTHR10885:SF0">
    <property type="entry name" value="ISOPENTENYL-DIPHOSPHATE DELTA-ISOMERASE"/>
    <property type="match status" value="1"/>
</dbReference>
<dbReference type="CDD" id="cd04697">
    <property type="entry name" value="NUDIX_Hydrolase"/>
    <property type="match status" value="1"/>
</dbReference>
<proteinExistence type="inferred from homology"/>
<evidence type="ECO:0000256" key="5">
    <source>
        <dbReference type="ARBA" id="ARBA00022842"/>
    </source>
</evidence>
<protein>
    <submittedName>
        <fullName evidence="8">NUDIX hydrolase</fullName>
    </submittedName>
</protein>
<comment type="similarity">
    <text evidence="2">Belongs to the Nudix hydrolase family.</text>
</comment>
<dbReference type="OrthoDB" id="9804563at2"/>
<feature type="domain" description="Nudix hydrolase" evidence="7">
    <location>
        <begin position="39"/>
        <end position="166"/>
    </location>
</feature>
<dbReference type="GO" id="GO:0016817">
    <property type="term" value="F:hydrolase activity, acting on acid anhydrides"/>
    <property type="evidence" value="ECO:0007669"/>
    <property type="project" value="InterPro"/>
</dbReference>
<evidence type="ECO:0000256" key="1">
    <source>
        <dbReference type="ARBA" id="ARBA00001946"/>
    </source>
</evidence>
<evidence type="ECO:0000313" key="9">
    <source>
        <dbReference type="Proteomes" id="UP000239867"/>
    </source>
</evidence>
<feature type="binding site" evidence="6">
    <location>
        <position position="96"/>
    </location>
    <ligand>
        <name>Mg(2+)</name>
        <dbReference type="ChEBI" id="CHEBI:18420"/>
    </ligand>
</feature>
<feature type="binding site" evidence="6">
    <location>
        <position position="92"/>
    </location>
    <ligand>
        <name>Mg(2+)</name>
        <dbReference type="ChEBI" id="CHEBI:18420"/>
    </ligand>
</feature>
<name>A0A2L1GL90_9BACT</name>
<evidence type="ECO:0000313" key="8">
    <source>
        <dbReference type="EMBL" id="AVD70451.1"/>
    </source>
</evidence>
<evidence type="ECO:0000259" key="7">
    <source>
        <dbReference type="PROSITE" id="PS51462"/>
    </source>
</evidence>
<dbReference type="InterPro" id="IPR015797">
    <property type="entry name" value="NUDIX_hydrolase-like_dom_sf"/>
</dbReference>
<reference evidence="8" key="1">
    <citation type="submission" date="2017-05" db="EMBL/GenBank/DDBJ databases">
        <authorList>
            <person name="Song R."/>
            <person name="Chenine A.L."/>
            <person name="Ruprecht R.M."/>
        </authorList>
    </citation>
    <scope>NUCLEOTIDE SEQUENCE</scope>
    <source>
        <strain evidence="8">ORNL</strain>
    </source>
</reference>
<keyword evidence="9" id="KW-1185">Reference proteome</keyword>
<sequence length="180" mass="20264">MKRESIPAPAPHPELVTIVDRDNRALGVVARSTMRSQRLIHRASYILVRNQAGELFVQKRSGSKDVFPGYWDPAAGGVVQAGENYEESAQRELMEELGIAAGLSLLFDHFYDGPETRVWGRIYGCRHEGPFSLQKEEIDCGRFMGLEEIFALGPAEKVTPDGLEILRRLEQEQPAAWLQR</sequence>
<comment type="cofactor">
    <cofactor evidence="1">
        <name>Mg(2+)</name>
        <dbReference type="ChEBI" id="CHEBI:18420"/>
    </cofactor>
</comment>
<organism evidence="8 9">
    <name type="scientific">Desulfobulbus oralis</name>
    <dbReference type="NCBI Taxonomy" id="1986146"/>
    <lineage>
        <taxon>Bacteria</taxon>
        <taxon>Pseudomonadati</taxon>
        <taxon>Thermodesulfobacteriota</taxon>
        <taxon>Desulfobulbia</taxon>
        <taxon>Desulfobulbales</taxon>
        <taxon>Desulfobulbaceae</taxon>
        <taxon>Desulfobulbus</taxon>
    </lineage>
</organism>
<evidence type="ECO:0000256" key="2">
    <source>
        <dbReference type="ARBA" id="ARBA00005582"/>
    </source>
</evidence>
<dbReference type="Pfam" id="PF00293">
    <property type="entry name" value="NUDIX"/>
    <property type="match status" value="1"/>
</dbReference>
<reference evidence="8" key="2">
    <citation type="journal article" date="2018" name="MBio">
        <title>Insights into the evolution of host association through the isolation and characterization of a novel human periodontal pathobiont, Desulfobulbus oralis.</title>
        <authorList>
            <person name="Cross K.L."/>
            <person name="Chirania P."/>
            <person name="Xiong W."/>
            <person name="Beall C.J."/>
            <person name="Elkins J.G."/>
            <person name="Giannone R.J."/>
            <person name="Griffen A.L."/>
            <person name="Guss A.M."/>
            <person name="Hettich R.L."/>
            <person name="Joshi S.S."/>
            <person name="Mokrzan E.M."/>
            <person name="Martin R.K."/>
            <person name="Zhulin I.B."/>
            <person name="Leys E.J."/>
            <person name="Podar M."/>
        </authorList>
    </citation>
    <scope>NUCLEOTIDE SEQUENCE [LARGE SCALE GENOMIC DNA]</scope>
    <source>
        <strain evidence="8">ORNL</strain>
    </source>
</reference>
<evidence type="ECO:0000256" key="4">
    <source>
        <dbReference type="ARBA" id="ARBA00022801"/>
    </source>
</evidence>
<dbReference type="RefSeq" id="WP_104935757.1">
    <property type="nucleotide sequence ID" value="NZ_CP021255.1"/>
</dbReference>
<keyword evidence="4 8" id="KW-0378">Hydrolase</keyword>
<evidence type="ECO:0000256" key="3">
    <source>
        <dbReference type="ARBA" id="ARBA00022723"/>
    </source>
</evidence>
<dbReference type="Gene3D" id="3.90.79.10">
    <property type="entry name" value="Nucleoside Triphosphate Pyrophosphohydrolase"/>
    <property type="match status" value="1"/>
</dbReference>
<keyword evidence="3 6" id="KW-0479">Metal-binding</keyword>
<dbReference type="SUPFAM" id="SSF55811">
    <property type="entry name" value="Nudix"/>
    <property type="match status" value="1"/>
</dbReference>
<dbReference type="AlphaFoldDB" id="A0A2L1GL90"/>
<evidence type="ECO:0000256" key="6">
    <source>
        <dbReference type="PIRSR" id="PIRSR017340-1"/>
    </source>
</evidence>
<dbReference type="Proteomes" id="UP000239867">
    <property type="component" value="Chromosome"/>
</dbReference>
<dbReference type="PIRSF" id="PIRSF017340">
    <property type="entry name" value="Nudix_hydro"/>
    <property type="match status" value="1"/>
</dbReference>
<gene>
    <name evidence="8" type="ORF">CAY53_02320</name>
</gene>
<dbReference type="InterPro" id="IPR000086">
    <property type="entry name" value="NUDIX_hydrolase_dom"/>
</dbReference>
<dbReference type="InterPro" id="IPR024195">
    <property type="entry name" value="NUDIX_hydrolase_YfcD_pred"/>
</dbReference>